<name>A0A173XVB1_9CLOT</name>
<dbReference type="EC" id="3.2.1.17" evidence="4"/>
<comment type="catalytic activity">
    <reaction evidence="4">
        <text>Hydrolysis of (1-&gt;4)-beta-linkages between N-acetylmuramic acid and N-acetyl-D-glucosamine residues in a peptidoglycan and between N-acetyl-D-glucosamine residues in chitodextrins.</text>
        <dbReference type="EC" id="3.2.1.17"/>
    </reaction>
</comment>
<dbReference type="RefSeq" id="WP_051195873.1">
    <property type="nucleotide sequence ID" value="NZ_CABJAZ010000001.1"/>
</dbReference>
<evidence type="ECO:0000313" key="6">
    <source>
        <dbReference type="EMBL" id="OBY10862.1"/>
    </source>
</evidence>
<dbReference type="InterPro" id="IPR017853">
    <property type="entry name" value="GH"/>
</dbReference>
<evidence type="ECO:0000256" key="4">
    <source>
        <dbReference type="RuleBase" id="RU361176"/>
    </source>
</evidence>
<evidence type="ECO:0000259" key="5">
    <source>
        <dbReference type="PROSITE" id="PS51782"/>
    </source>
</evidence>
<dbReference type="SMART" id="SM00257">
    <property type="entry name" value="LysM"/>
    <property type="match status" value="2"/>
</dbReference>
<feature type="domain" description="LysM" evidence="5">
    <location>
        <begin position="213"/>
        <end position="257"/>
    </location>
</feature>
<dbReference type="InterPro" id="IPR002053">
    <property type="entry name" value="Glyco_hydro_25"/>
</dbReference>
<feature type="domain" description="LysM" evidence="5">
    <location>
        <begin position="336"/>
        <end position="380"/>
    </location>
</feature>
<dbReference type="PANTHER" id="PTHR34135">
    <property type="entry name" value="LYSOZYME"/>
    <property type="match status" value="1"/>
</dbReference>
<dbReference type="Proteomes" id="UP000092714">
    <property type="component" value="Unassembled WGS sequence"/>
</dbReference>
<organism evidence="6 7">
    <name type="scientific">Clostridium paraputrificum</name>
    <dbReference type="NCBI Taxonomy" id="29363"/>
    <lineage>
        <taxon>Bacteria</taxon>
        <taxon>Bacillati</taxon>
        <taxon>Bacillota</taxon>
        <taxon>Clostridia</taxon>
        <taxon>Eubacteriales</taxon>
        <taxon>Clostridiaceae</taxon>
        <taxon>Clostridium</taxon>
    </lineage>
</organism>
<dbReference type="Gene3D" id="3.10.350.10">
    <property type="entry name" value="LysM domain"/>
    <property type="match status" value="2"/>
</dbReference>
<dbReference type="CDD" id="cd00118">
    <property type="entry name" value="LysM"/>
    <property type="match status" value="2"/>
</dbReference>
<dbReference type="EMBL" id="MAPZ01000019">
    <property type="protein sequence ID" value="OBY10862.1"/>
    <property type="molecule type" value="Genomic_DNA"/>
</dbReference>
<dbReference type="InterPro" id="IPR036779">
    <property type="entry name" value="LysM_dom_sf"/>
</dbReference>
<sequence length="381" mass="41529">MESRNSNNFRGIDVSNWQGDIDFAKVKQSGIEIVYMKASEGINFVDKKLNQNYSRAKAQGLKIGFYHYFRPSLDSKAQARHFANTISGKVSDCKLALDLEVADNFSKSALTDKALTFINELKSLTGLDIVVYTYTYFARTNIDSRLGVYPLWIAHYGVSTPGSNPIWNSWVGFQYSSTGSVPGISGNCDMNEFKNGILLNSSSVPHEPENNYVTYTVKAGDTLSGIATMYGTTYQELAKLNGISDPNKIYVGQVIKIIKGTSSSGGNVSSATISVGSRVKIIGSNYATGQVIPAWVKNNVYTVQQISGNKALIKEITSWVYISDLVLVSGGSLDPVYYTVKYGDTLSGIAAIYGTTYQKLAGLNGISNPNKIYAGQKIRVK</sequence>
<dbReference type="PROSITE" id="PS51904">
    <property type="entry name" value="GLYCOSYL_HYDROL_F25_2"/>
    <property type="match status" value="1"/>
</dbReference>
<dbReference type="GeneID" id="42777866"/>
<dbReference type="OrthoDB" id="9800780at2"/>
<evidence type="ECO:0000313" key="7">
    <source>
        <dbReference type="Proteomes" id="UP000092714"/>
    </source>
</evidence>
<dbReference type="Pfam" id="PF01183">
    <property type="entry name" value="Glyco_hydro_25"/>
    <property type="match status" value="1"/>
</dbReference>
<dbReference type="GO" id="GO:0016052">
    <property type="term" value="P:carbohydrate catabolic process"/>
    <property type="evidence" value="ECO:0007669"/>
    <property type="project" value="TreeGrafter"/>
</dbReference>
<evidence type="ECO:0000256" key="2">
    <source>
        <dbReference type="ARBA" id="ARBA00022801"/>
    </source>
</evidence>
<comment type="caution">
    <text evidence="6">The sequence shown here is derived from an EMBL/GenBank/DDBJ whole genome shotgun (WGS) entry which is preliminary data.</text>
</comment>
<dbReference type="CDD" id="cd06525">
    <property type="entry name" value="GH25_Lyc-like"/>
    <property type="match status" value="1"/>
</dbReference>
<dbReference type="InterPro" id="IPR008270">
    <property type="entry name" value="Glyco_hydro_25_AS"/>
</dbReference>
<dbReference type="InterPro" id="IPR018077">
    <property type="entry name" value="Glyco_hydro_fam25_subgr"/>
</dbReference>
<dbReference type="AlphaFoldDB" id="A0A173XVB1"/>
<dbReference type="Pfam" id="PF01476">
    <property type="entry name" value="LysM"/>
    <property type="match status" value="2"/>
</dbReference>
<dbReference type="GO" id="GO:0009253">
    <property type="term" value="P:peptidoglycan catabolic process"/>
    <property type="evidence" value="ECO:0007669"/>
    <property type="project" value="InterPro"/>
</dbReference>
<dbReference type="PANTHER" id="PTHR34135:SF2">
    <property type="entry name" value="LYSOZYME"/>
    <property type="match status" value="1"/>
</dbReference>
<dbReference type="GO" id="GO:0016998">
    <property type="term" value="P:cell wall macromolecule catabolic process"/>
    <property type="evidence" value="ECO:0007669"/>
    <property type="project" value="InterPro"/>
</dbReference>
<evidence type="ECO:0000256" key="1">
    <source>
        <dbReference type="ARBA" id="ARBA00010646"/>
    </source>
</evidence>
<dbReference type="eggNOG" id="COG3757">
    <property type="taxonomic scope" value="Bacteria"/>
</dbReference>
<gene>
    <name evidence="6" type="ORF">CP373A1_10190</name>
</gene>
<comment type="similarity">
    <text evidence="1 4">Belongs to the glycosyl hydrolase 25 family.</text>
</comment>
<dbReference type="eggNOG" id="COG1388">
    <property type="taxonomic scope" value="Bacteria"/>
</dbReference>
<protein>
    <recommendedName>
        <fullName evidence="4">Lysozyme</fullName>
        <ecNumber evidence="4">3.2.1.17</ecNumber>
    </recommendedName>
</protein>
<dbReference type="SUPFAM" id="SSF51445">
    <property type="entry name" value="(Trans)glycosidases"/>
    <property type="match status" value="1"/>
</dbReference>
<dbReference type="SUPFAM" id="SSF54106">
    <property type="entry name" value="LysM domain"/>
    <property type="match status" value="2"/>
</dbReference>
<dbReference type="InterPro" id="IPR018392">
    <property type="entry name" value="LysM"/>
</dbReference>
<dbReference type="SMART" id="SM00641">
    <property type="entry name" value="Glyco_25"/>
    <property type="match status" value="1"/>
</dbReference>
<dbReference type="GO" id="GO:0003796">
    <property type="term" value="F:lysozyme activity"/>
    <property type="evidence" value="ECO:0007669"/>
    <property type="project" value="UniProtKB-EC"/>
</dbReference>
<dbReference type="Gene3D" id="3.20.20.80">
    <property type="entry name" value="Glycosidases"/>
    <property type="match status" value="1"/>
</dbReference>
<evidence type="ECO:0000256" key="3">
    <source>
        <dbReference type="ARBA" id="ARBA00023295"/>
    </source>
</evidence>
<dbReference type="PROSITE" id="PS51782">
    <property type="entry name" value="LYSM"/>
    <property type="match status" value="2"/>
</dbReference>
<accession>A0A173XVB1</accession>
<reference evidence="6 7" key="1">
    <citation type="submission" date="2016-06" db="EMBL/GenBank/DDBJ databases">
        <authorList>
            <person name="Kjaerup R.B."/>
            <person name="Dalgaard T.S."/>
            <person name="Juul-Madsen H.R."/>
        </authorList>
    </citation>
    <scope>NUCLEOTIDE SEQUENCE [LARGE SCALE GENOMIC DNA]</scope>
    <source>
        <strain evidence="6 7">373-A1</strain>
    </source>
</reference>
<keyword evidence="2 4" id="KW-0378">Hydrolase</keyword>
<dbReference type="PROSITE" id="PS00953">
    <property type="entry name" value="GLYCOSYL_HYDROL_F25_1"/>
    <property type="match status" value="1"/>
</dbReference>
<keyword evidence="3 4" id="KW-0326">Glycosidase</keyword>
<keyword evidence="7" id="KW-1185">Reference proteome</keyword>
<proteinExistence type="inferred from homology"/>